<dbReference type="Proteomes" id="UP000663845">
    <property type="component" value="Unassembled WGS sequence"/>
</dbReference>
<evidence type="ECO:0000313" key="4">
    <source>
        <dbReference type="EMBL" id="CAF1027980.1"/>
    </source>
</evidence>
<keyword evidence="1" id="KW-0812">Transmembrane</keyword>
<comment type="caution">
    <text evidence="4">The sequence shown here is derived from an EMBL/GenBank/DDBJ whole genome shotgun (WGS) entry which is preliminary data.</text>
</comment>
<accession>A0A814IW58</accession>
<evidence type="ECO:0000313" key="7">
    <source>
        <dbReference type="EMBL" id="CAF3893501.1"/>
    </source>
</evidence>
<evidence type="ECO:0000313" key="6">
    <source>
        <dbReference type="EMBL" id="CAF3841998.1"/>
    </source>
</evidence>
<evidence type="ECO:0000313" key="5">
    <source>
        <dbReference type="EMBL" id="CAF3797961.1"/>
    </source>
</evidence>
<keyword evidence="1" id="KW-1133">Transmembrane helix</keyword>
<sequence>MVGPPPGSSDIVRLWIYCISGVATVIFLMIMVCYYAFRQEWSDRAARKQAEEHQRTRLLQWKEQVNTFPNLSHRPASDILAELNIGQHKP</sequence>
<evidence type="ECO:0000256" key="1">
    <source>
        <dbReference type="SAM" id="Phobius"/>
    </source>
</evidence>
<dbReference type="AlphaFoldDB" id="A0A814IW58"/>
<dbReference type="EMBL" id="CAJNOG010000079">
    <property type="protein sequence ID" value="CAF0904951.1"/>
    <property type="molecule type" value="Genomic_DNA"/>
</dbReference>
<name>A0A814IW58_9BILA</name>
<protein>
    <submittedName>
        <fullName evidence="4">Uncharacterized protein</fullName>
    </submittedName>
</protein>
<dbReference type="Proteomes" id="UP000663891">
    <property type="component" value="Unassembled WGS sequence"/>
</dbReference>
<dbReference type="EMBL" id="CAJNON010000134">
    <property type="protein sequence ID" value="CAF1015371.1"/>
    <property type="molecule type" value="Genomic_DNA"/>
</dbReference>
<reference evidence="4" key="1">
    <citation type="submission" date="2021-02" db="EMBL/GenBank/DDBJ databases">
        <authorList>
            <person name="Nowell W R."/>
        </authorList>
    </citation>
    <scope>NUCLEOTIDE SEQUENCE</scope>
</reference>
<evidence type="ECO:0000313" key="2">
    <source>
        <dbReference type="EMBL" id="CAF0904951.1"/>
    </source>
</evidence>
<dbReference type="Proteomes" id="UP000663868">
    <property type="component" value="Unassembled WGS sequence"/>
</dbReference>
<evidence type="ECO:0000313" key="3">
    <source>
        <dbReference type="EMBL" id="CAF1015371.1"/>
    </source>
</evidence>
<gene>
    <name evidence="4" type="ORF">IZO911_LOCUS19094</name>
    <name evidence="2" type="ORF">JYZ213_LOCUS10760</name>
    <name evidence="5" type="ORF">KXQ929_LOCUS16863</name>
    <name evidence="6" type="ORF">OKA104_LOCUS20961</name>
    <name evidence="7" type="ORF">OXD698_LOCUS23546</name>
    <name evidence="3" type="ORF">VCS650_LOCUS15496</name>
</gene>
<feature type="transmembrane region" description="Helical" evidence="1">
    <location>
        <begin position="14"/>
        <end position="37"/>
    </location>
</feature>
<dbReference type="Proteomes" id="UP000663860">
    <property type="component" value="Unassembled WGS sequence"/>
</dbReference>
<evidence type="ECO:0000313" key="8">
    <source>
        <dbReference type="Proteomes" id="UP000663860"/>
    </source>
</evidence>
<dbReference type="EMBL" id="CAJNOE010000188">
    <property type="protein sequence ID" value="CAF1027980.1"/>
    <property type="molecule type" value="Genomic_DNA"/>
</dbReference>
<dbReference type="EMBL" id="CAJOAY010001429">
    <property type="protein sequence ID" value="CAF3841998.1"/>
    <property type="molecule type" value="Genomic_DNA"/>
</dbReference>
<dbReference type="OrthoDB" id="9980603at2759"/>
<dbReference type="Proteomes" id="UP000663881">
    <property type="component" value="Unassembled WGS sequence"/>
</dbReference>
<keyword evidence="1" id="KW-0472">Membrane</keyword>
<dbReference type="EMBL" id="CAJOBB010001037">
    <property type="protein sequence ID" value="CAF3797961.1"/>
    <property type="molecule type" value="Genomic_DNA"/>
</dbReference>
<dbReference type="Proteomes" id="UP000663844">
    <property type="component" value="Unassembled WGS sequence"/>
</dbReference>
<proteinExistence type="predicted"/>
<dbReference type="EMBL" id="CAJOAZ010002094">
    <property type="protein sequence ID" value="CAF3893501.1"/>
    <property type="molecule type" value="Genomic_DNA"/>
</dbReference>
<organism evidence="4 8">
    <name type="scientific">Adineta steineri</name>
    <dbReference type="NCBI Taxonomy" id="433720"/>
    <lineage>
        <taxon>Eukaryota</taxon>
        <taxon>Metazoa</taxon>
        <taxon>Spiralia</taxon>
        <taxon>Gnathifera</taxon>
        <taxon>Rotifera</taxon>
        <taxon>Eurotatoria</taxon>
        <taxon>Bdelloidea</taxon>
        <taxon>Adinetida</taxon>
        <taxon>Adinetidae</taxon>
        <taxon>Adineta</taxon>
    </lineage>
</organism>